<feature type="region of interest" description="Disordered" evidence="1">
    <location>
        <begin position="1"/>
        <end position="79"/>
    </location>
</feature>
<keyword evidence="3" id="KW-1185">Reference proteome</keyword>
<feature type="compositionally biased region" description="Basic and acidic residues" evidence="1">
    <location>
        <begin position="110"/>
        <end position="128"/>
    </location>
</feature>
<protein>
    <submittedName>
        <fullName evidence="2">Uncharacterized protein</fullName>
    </submittedName>
</protein>
<reference evidence="2" key="1">
    <citation type="submission" date="2023-03" db="EMBL/GenBank/DDBJ databases">
        <title>Massive genome expansion in bonnet fungi (Mycena s.s.) driven by repeated elements and novel gene families across ecological guilds.</title>
        <authorList>
            <consortium name="Lawrence Berkeley National Laboratory"/>
            <person name="Harder C.B."/>
            <person name="Miyauchi S."/>
            <person name="Viragh M."/>
            <person name="Kuo A."/>
            <person name="Thoen E."/>
            <person name="Andreopoulos B."/>
            <person name="Lu D."/>
            <person name="Skrede I."/>
            <person name="Drula E."/>
            <person name="Henrissat B."/>
            <person name="Morin E."/>
            <person name="Kohler A."/>
            <person name="Barry K."/>
            <person name="LaButti K."/>
            <person name="Morin E."/>
            <person name="Salamov A."/>
            <person name="Lipzen A."/>
            <person name="Mereny Z."/>
            <person name="Hegedus B."/>
            <person name="Baldrian P."/>
            <person name="Stursova M."/>
            <person name="Weitz H."/>
            <person name="Taylor A."/>
            <person name="Grigoriev I.V."/>
            <person name="Nagy L.G."/>
            <person name="Martin F."/>
            <person name="Kauserud H."/>
        </authorList>
    </citation>
    <scope>NUCLEOTIDE SEQUENCE</scope>
    <source>
        <strain evidence="2">9144</strain>
    </source>
</reference>
<proteinExistence type="predicted"/>
<gene>
    <name evidence="2" type="ORF">GGX14DRAFT_576832</name>
</gene>
<sequence>MAPTVDFNEATAPPKPRPPFCEAPARRPPADAPPVLLPPLPGIPERFGGCASGGQEDLMDIDSPTLNPVSLDAPTPPPLDAFFPEAISLSTEGMNLDGSGSDSFDTDSSDDPRADSSANKENRLTREDFDPELWQALEKHSKVHSEHENPSATEKQLVKQENDAGNVHDLWTPPPAKRHPTLPYVCPNRGCIDPVPAQPMAALLHAFEQRRKMILERGLDCDEFQDLQKRVCAAHTVVSTH</sequence>
<dbReference type="Proteomes" id="UP001219525">
    <property type="component" value="Unassembled WGS sequence"/>
</dbReference>
<accession>A0AAD6UWU6</accession>
<organism evidence="2 3">
    <name type="scientific">Mycena pura</name>
    <dbReference type="NCBI Taxonomy" id="153505"/>
    <lineage>
        <taxon>Eukaryota</taxon>
        <taxon>Fungi</taxon>
        <taxon>Dikarya</taxon>
        <taxon>Basidiomycota</taxon>
        <taxon>Agaricomycotina</taxon>
        <taxon>Agaricomycetes</taxon>
        <taxon>Agaricomycetidae</taxon>
        <taxon>Agaricales</taxon>
        <taxon>Marasmiineae</taxon>
        <taxon>Mycenaceae</taxon>
        <taxon>Mycena</taxon>
    </lineage>
</organism>
<name>A0AAD6UWU6_9AGAR</name>
<evidence type="ECO:0000313" key="3">
    <source>
        <dbReference type="Proteomes" id="UP001219525"/>
    </source>
</evidence>
<dbReference type="AlphaFoldDB" id="A0AAD6UWU6"/>
<evidence type="ECO:0000256" key="1">
    <source>
        <dbReference type="SAM" id="MobiDB-lite"/>
    </source>
</evidence>
<comment type="caution">
    <text evidence="2">The sequence shown here is derived from an EMBL/GenBank/DDBJ whole genome shotgun (WGS) entry which is preliminary data.</text>
</comment>
<feature type="region of interest" description="Disordered" evidence="1">
    <location>
        <begin position="91"/>
        <end position="128"/>
    </location>
</feature>
<feature type="compositionally biased region" description="Pro residues" evidence="1">
    <location>
        <begin position="13"/>
        <end position="23"/>
    </location>
</feature>
<dbReference type="EMBL" id="JARJCW010000103">
    <property type="protein sequence ID" value="KAJ7193981.1"/>
    <property type="molecule type" value="Genomic_DNA"/>
</dbReference>
<feature type="compositionally biased region" description="Pro residues" evidence="1">
    <location>
        <begin position="30"/>
        <end position="42"/>
    </location>
</feature>
<evidence type="ECO:0000313" key="2">
    <source>
        <dbReference type="EMBL" id="KAJ7193981.1"/>
    </source>
</evidence>